<evidence type="ECO:0000256" key="9">
    <source>
        <dbReference type="ARBA" id="ARBA00022722"/>
    </source>
</evidence>
<evidence type="ECO:0000256" key="14">
    <source>
        <dbReference type="HAMAP-Rule" id="MF_00052"/>
    </source>
</evidence>
<dbReference type="AlphaFoldDB" id="A0A239ZJ37"/>
<dbReference type="RefSeq" id="WP_095088358.1">
    <property type="nucleotide sequence ID" value="NZ_BMDM01000004.1"/>
</dbReference>
<dbReference type="Gene3D" id="3.30.420.10">
    <property type="entry name" value="Ribonuclease H-like superfamily/Ribonuclease H"/>
    <property type="match status" value="1"/>
</dbReference>
<dbReference type="InterPro" id="IPR024567">
    <property type="entry name" value="RNase_HII/HIII_dom"/>
</dbReference>
<comment type="subcellular location">
    <subcellularLocation>
        <location evidence="4 14">Cytoplasm</location>
    </subcellularLocation>
</comment>
<dbReference type="InterPro" id="IPR022898">
    <property type="entry name" value="RNase_HII"/>
</dbReference>
<dbReference type="KEGG" id="sste:SAMEA4384403_1565"/>
<sequence>MKQKSIKEISNEINQYLTHDDINNSIYLEDVRKGVQLAINKRRKYIYKQEKLLTQYEEMNKFENQILNSNHNALICGIDEVGRGPLAGPVVASAVILEPNHNYIGITDSKALSQSKRSFYETEIYKRCLAVGIGVATVEEIDELNIYQATKLAMQRAIDELSVKPDHLLIDAMELNNNIPQTSIIKGDANSVSIAAASVIAKEYRDKLMNDYHDEYPGYDFDNNKGYGTKAHLEGIEKLGITPIHRKTFEPIKSKVKYSSNNF</sequence>
<evidence type="ECO:0000256" key="3">
    <source>
        <dbReference type="ARBA" id="ARBA00004065"/>
    </source>
</evidence>
<evidence type="ECO:0000256" key="4">
    <source>
        <dbReference type="ARBA" id="ARBA00004496"/>
    </source>
</evidence>
<evidence type="ECO:0000256" key="13">
    <source>
        <dbReference type="ARBA" id="ARBA00023211"/>
    </source>
</evidence>
<keyword evidence="11 14" id="KW-0255">Endonuclease</keyword>
<reference evidence="18 19" key="1">
    <citation type="submission" date="2017-06" db="EMBL/GenBank/DDBJ databases">
        <authorList>
            <consortium name="Pathogen Informatics"/>
        </authorList>
    </citation>
    <scope>NUCLEOTIDE SEQUENCE [LARGE SCALE GENOMIC DNA]</scope>
    <source>
        <strain evidence="18 19">NCTC13839</strain>
    </source>
</reference>
<dbReference type="GO" id="GO:0006298">
    <property type="term" value="P:mismatch repair"/>
    <property type="evidence" value="ECO:0007669"/>
    <property type="project" value="TreeGrafter"/>
</dbReference>
<feature type="domain" description="RNase H type-2" evidence="17">
    <location>
        <begin position="73"/>
        <end position="261"/>
    </location>
</feature>
<evidence type="ECO:0000256" key="2">
    <source>
        <dbReference type="ARBA" id="ARBA00001946"/>
    </source>
</evidence>
<dbReference type="SUPFAM" id="SSF53098">
    <property type="entry name" value="Ribonuclease H-like"/>
    <property type="match status" value="1"/>
</dbReference>
<dbReference type="GO" id="GO:0043137">
    <property type="term" value="P:DNA replication, removal of RNA primer"/>
    <property type="evidence" value="ECO:0007669"/>
    <property type="project" value="TreeGrafter"/>
</dbReference>
<keyword evidence="9 14" id="KW-0540">Nuclease</keyword>
<evidence type="ECO:0000256" key="16">
    <source>
        <dbReference type="RuleBase" id="RU003515"/>
    </source>
</evidence>
<dbReference type="HAMAP" id="MF_00052_B">
    <property type="entry name" value="RNase_HII_B"/>
    <property type="match status" value="1"/>
</dbReference>
<feature type="binding site" evidence="14 15">
    <location>
        <position position="171"/>
    </location>
    <ligand>
        <name>a divalent metal cation</name>
        <dbReference type="ChEBI" id="CHEBI:60240"/>
    </ligand>
</feature>
<dbReference type="InterPro" id="IPR036397">
    <property type="entry name" value="RNaseH_sf"/>
</dbReference>
<keyword evidence="19" id="KW-1185">Reference proteome</keyword>
<keyword evidence="12 14" id="KW-0378">Hydrolase</keyword>
<evidence type="ECO:0000256" key="7">
    <source>
        <dbReference type="ARBA" id="ARBA00019179"/>
    </source>
</evidence>
<evidence type="ECO:0000256" key="10">
    <source>
        <dbReference type="ARBA" id="ARBA00022723"/>
    </source>
</evidence>
<comment type="catalytic activity">
    <reaction evidence="1 14 15 16">
        <text>Endonucleolytic cleavage to 5'-phosphomonoester.</text>
        <dbReference type="EC" id="3.1.26.4"/>
    </reaction>
</comment>
<dbReference type="CDD" id="cd07182">
    <property type="entry name" value="RNase_HII_bacteria_HII_like"/>
    <property type="match status" value="1"/>
</dbReference>
<evidence type="ECO:0000313" key="19">
    <source>
        <dbReference type="Proteomes" id="UP000242084"/>
    </source>
</evidence>
<dbReference type="PANTHER" id="PTHR10954">
    <property type="entry name" value="RIBONUCLEASE H2 SUBUNIT A"/>
    <property type="match status" value="1"/>
</dbReference>
<evidence type="ECO:0000313" key="18">
    <source>
        <dbReference type="EMBL" id="SNV70586.1"/>
    </source>
</evidence>
<dbReference type="Proteomes" id="UP000242084">
    <property type="component" value="Chromosome 1"/>
</dbReference>
<dbReference type="GO" id="GO:0005737">
    <property type="term" value="C:cytoplasm"/>
    <property type="evidence" value="ECO:0007669"/>
    <property type="project" value="UniProtKB-SubCell"/>
</dbReference>
<dbReference type="NCBIfam" id="NF000595">
    <property type="entry name" value="PRK00015.1-3"/>
    <property type="match status" value="1"/>
</dbReference>
<dbReference type="InterPro" id="IPR012337">
    <property type="entry name" value="RNaseH-like_sf"/>
</dbReference>
<evidence type="ECO:0000256" key="1">
    <source>
        <dbReference type="ARBA" id="ARBA00000077"/>
    </source>
</evidence>
<evidence type="ECO:0000256" key="11">
    <source>
        <dbReference type="ARBA" id="ARBA00022759"/>
    </source>
</evidence>
<keyword evidence="13 14" id="KW-0464">Manganese</keyword>
<dbReference type="GO" id="GO:0004523">
    <property type="term" value="F:RNA-DNA hybrid ribonuclease activity"/>
    <property type="evidence" value="ECO:0007669"/>
    <property type="project" value="UniProtKB-UniRule"/>
</dbReference>
<dbReference type="PANTHER" id="PTHR10954:SF18">
    <property type="entry name" value="RIBONUCLEASE HII"/>
    <property type="match status" value="1"/>
</dbReference>
<dbReference type="NCBIfam" id="NF000594">
    <property type="entry name" value="PRK00015.1-1"/>
    <property type="match status" value="1"/>
</dbReference>
<evidence type="ECO:0000256" key="8">
    <source>
        <dbReference type="ARBA" id="ARBA00022490"/>
    </source>
</evidence>
<name>A0A239ZJ37_9STAP</name>
<dbReference type="GO" id="GO:0003723">
    <property type="term" value="F:RNA binding"/>
    <property type="evidence" value="ECO:0007669"/>
    <property type="project" value="UniProtKB-UniRule"/>
</dbReference>
<dbReference type="GO" id="GO:0032299">
    <property type="term" value="C:ribonuclease H2 complex"/>
    <property type="evidence" value="ECO:0007669"/>
    <property type="project" value="TreeGrafter"/>
</dbReference>
<dbReference type="FunFam" id="3.30.420.10:FF:000006">
    <property type="entry name" value="Ribonuclease HII"/>
    <property type="match status" value="1"/>
</dbReference>
<dbReference type="InterPro" id="IPR001352">
    <property type="entry name" value="RNase_HII/HIII"/>
</dbReference>
<comment type="similarity">
    <text evidence="5 14 16">Belongs to the RNase HII family.</text>
</comment>
<protein>
    <recommendedName>
        <fullName evidence="7 14">Ribonuclease HII</fullName>
        <shortName evidence="14">RNase HII</shortName>
        <ecNumber evidence="6 14">3.1.26.4</ecNumber>
    </recommendedName>
</protein>
<comment type="cofactor">
    <cofactor evidence="2">
        <name>Mg(2+)</name>
        <dbReference type="ChEBI" id="CHEBI:18420"/>
    </cofactor>
</comment>
<feature type="binding site" evidence="14 15">
    <location>
        <position position="80"/>
    </location>
    <ligand>
        <name>a divalent metal cation</name>
        <dbReference type="ChEBI" id="CHEBI:60240"/>
    </ligand>
</feature>
<evidence type="ECO:0000256" key="6">
    <source>
        <dbReference type="ARBA" id="ARBA00012180"/>
    </source>
</evidence>
<dbReference type="Pfam" id="PF01351">
    <property type="entry name" value="RNase_HII"/>
    <property type="match status" value="1"/>
</dbReference>
<keyword evidence="10 14" id="KW-0479">Metal-binding</keyword>
<evidence type="ECO:0000259" key="17">
    <source>
        <dbReference type="PROSITE" id="PS51975"/>
    </source>
</evidence>
<feature type="binding site" evidence="14 15">
    <location>
        <position position="79"/>
    </location>
    <ligand>
        <name>a divalent metal cation</name>
        <dbReference type="ChEBI" id="CHEBI:60240"/>
    </ligand>
</feature>
<proteinExistence type="inferred from homology"/>
<dbReference type="EC" id="3.1.26.4" evidence="6 14"/>
<dbReference type="GO" id="GO:0030145">
    <property type="term" value="F:manganese ion binding"/>
    <property type="evidence" value="ECO:0007669"/>
    <property type="project" value="UniProtKB-UniRule"/>
</dbReference>
<dbReference type="PROSITE" id="PS51975">
    <property type="entry name" value="RNASE_H_2"/>
    <property type="match status" value="1"/>
</dbReference>
<dbReference type="OrthoDB" id="9803420at2"/>
<gene>
    <name evidence="14 18" type="primary">rnhB</name>
    <name evidence="18" type="ORF">SAMEA4384403_01565</name>
</gene>
<accession>A0A239ZJ37</accession>
<keyword evidence="8 14" id="KW-0963">Cytoplasm</keyword>
<organism evidence="18 19">
    <name type="scientific">Mammaliicoccus stepanovicii</name>
    <dbReference type="NCBI Taxonomy" id="643214"/>
    <lineage>
        <taxon>Bacteria</taxon>
        <taxon>Bacillati</taxon>
        <taxon>Bacillota</taxon>
        <taxon>Bacilli</taxon>
        <taxon>Bacillales</taxon>
        <taxon>Staphylococcaceae</taxon>
        <taxon>Mammaliicoccus</taxon>
    </lineage>
</organism>
<evidence type="ECO:0000256" key="5">
    <source>
        <dbReference type="ARBA" id="ARBA00007383"/>
    </source>
</evidence>
<comment type="function">
    <text evidence="3 14 16">Endonuclease that specifically degrades the RNA of RNA-DNA hybrids.</text>
</comment>
<evidence type="ECO:0000256" key="15">
    <source>
        <dbReference type="PROSITE-ProRule" id="PRU01319"/>
    </source>
</evidence>
<evidence type="ECO:0000256" key="12">
    <source>
        <dbReference type="ARBA" id="ARBA00022801"/>
    </source>
</evidence>
<dbReference type="EMBL" id="LT906462">
    <property type="protein sequence ID" value="SNV70586.1"/>
    <property type="molecule type" value="Genomic_DNA"/>
</dbReference>
<comment type="cofactor">
    <cofactor evidence="14 15">
        <name>Mn(2+)</name>
        <dbReference type="ChEBI" id="CHEBI:29035"/>
    </cofactor>
    <cofactor evidence="14 15">
        <name>Mg(2+)</name>
        <dbReference type="ChEBI" id="CHEBI:18420"/>
    </cofactor>
    <text evidence="14 15">Manganese or magnesium. Binds 1 divalent metal ion per monomer in the absence of substrate. May bind a second metal ion after substrate binding.</text>
</comment>